<evidence type="ECO:0000256" key="2">
    <source>
        <dbReference type="SAM" id="SignalP"/>
    </source>
</evidence>
<gene>
    <name evidence="3" type="ORF">VFPPC_02576</name>
</gene>
<organism evidence="3 4">
    <name type="scientific">Pochonia chlamydosporia 170</name>
    <dbReference type="NCBI Taxonomy" id="1380566"/>
    <lineage>
        <taxon>Eukaryota</taxon>
        <taxon>Fungi</taxon>
        <taxon>Dikarya</taxon>
        <taxon>Ascomycota</taxon>
        <taxon>Pezizomycotina</taxon>
        <taxon>Sordariomycetes</taxon>
        <taxon>Hypocreomycetidae</taxon>
        <taxon>Hypocreales</taxon>
        <taxon>Clavicipitaceae</taxon>
        <taxon>Pochonia</taxon>
    </lineage>
</organism>
<reference evidence="3 4" key="1">
    <citation type="journal article" date="2016" name="PLoS Pathog.">
        <title>Biosynthesis of antibiotic leucinostatins in bio-control fungus Purpureocillium lilacinum and their inhibition on phytophthora revealed by genome mining.</title>
        <authorList>
            <person name="Wang G."/>
            <person name="Liu Z."/>
            <person name="Lin R."/>
            <person name="Li E."/>
            <person name="Mao Z."/>
            <person name="Ling J."/>
            <person name="Yang Y."/>
            <person name="Yin W.B."/>
            <person name="Xie B."/>
        </authorList>
    </citation>
    <scope>NUCLEOTIDE SEQUENCE [LARGE SCALE GENOMIC DNA]</scope>
    <source>
        <strain evidence="3">170</strain>
    </source>
</reference>
<feature type="region of interest" description="Disordered" evidence="1">
    <location>
        <begin position="87"/>
        <end position="115"/>
    </location>
</feature>
<accession>A0A179FXX5</accession>
<dbReference type="EMBL" id="LSBJ02000002">
    <property type="protein sequence ID" value="OAQ70040.1"/>
    <property type="molecule type" value="Genomic_DNA"/>
</dbReference>
<keyword evidence="4" id="KW-1185">Reference proteome</keyword>
<evidence type="ECO:0000313" key="4">
    <source>
        <dbReference type="Proteomes" id="UP000078397"/>
    </source>
</evidence>
<dbReference type="AlphaFoldDB" id="A0A179FXX5"/>
<evidence type="ECO:0000313" key="3">
    <source>
        <dbReference type="EMBL" id="OAQ70040.1"/>
    </source>
</evidence>
<evidence type="ECO:0000256" key="1">
    <source>
        <dbReference type="SAM" id="MobiDB-lite"/>
    </source>
</evidence>
<feature type="chain" id="PRO_5008102171" evidence="2">
    <location>
        <begin position="20"/>
        <end position="133"/>
    </location>
</feature>
<dbReference type="Proteomes" id="UP000078397">
    <property type="component" value="Unassembled WGS sequence"/>
</dbReference>
<feature type="signal peptide" evidence="2">
    <location>
        <begin position="1"/>
        <end position="19"/>
    </location>
</feature>
<dbReference type="KEGG" id="pchm:VFPPC_02576"/>
<feature type="compositionally biased region" description="Gly residues" evidence="1">
    <location>
        <begin position="90"/>
        <end position="100"/>
    </location>
</feature>
<keyword evidence="2" id="KW-0732">Signal</keyword>
<comment type="caution">
    <text evidence="3">The sequence shown here is derived from an EMBL/GenBank/DDBJ whole genome shotgun (WGS) entry which is preliminary data.</text>
</comment>
<proteinExistence type="predicted"/>
<dbReference type="RefSeq" id="XP_018146577.1">
    <property type="nucleotide sequence ID" value="XM_018282202.1"/>
</dbReference>
<sequence length="133" mass="13982">MARPVILLMAVLSAVCVMATPVKDSQFAHAMNENDGVLPDDLREYLSILGVADANAHTHTNAHTKRGFPSMLVQALDTANMLAGFLGTNGNTGGGNGGGSSSSDSEHRPDGSWCSAPARHLLGHYDIEMPRVP</sequence>
<name>A0A179FXX5_METCM</name>
<protein>
    <submittedName>
        <fullName evidence="3">Uncharacterized protein</fullName>
    </submittedName>
</protein>
<dbReference type="GeneID" id="28846196"/>